<keyword evidence="12" id="KW-1185">Reference proteome</keyword>
<dbReference type="InterPro" id="IPR000183">
    <property type="entry name" value="Orn/DAP/Arg_de-COase"/>
</dbReference>
<dbReference type="PANTHER" id="PTHR43727:SF2">
    <property type="entry name" value="GROUP IV DECARBOXYLASE"/>
    <property type="match status" value="1"/>
</dbReference>
<comment type="catalytic activity">
    <reaction evidence="5 8">
        <text>meso-2,6-diaminopimelate + H(+) = L-lysine + CO2</text>
        <dbReference type="Rhea" id="RHEA:15101"/>
        <dbReference type="ChEBI" id="CHEBI:15378"/>
        <dbReference type="ChEBI" id="CHEBI:16526"/>
        <dbReference type="ChEBI" id="CHEBI:32551"/>
        <dbReference type="ChEBI" id="CHEBI:57791"/>
        <dbReference type="EC" id="4.1.1.20"/>
    </reaction>
</comment>
<dbReference type="GO" id="GO:0008836">
    <property type="term" value="F:diaminopimelate decarboxylase activity"/>
    <property type="evidence" value="ECO:0007669"/>
    <property type="project" value="UniProtKB-UniRule"/>
</dbReference>
<dbReference type="GO" id="GO:0009089">
    <property type="term" value="P:lysine biosynthetic process via diaminopimelate"/>
    <property type="evidence" value="ECO:0007669"/>
    <property type="project" value="UniProtKB-UniRule"/>
</dbReference>
<feature type="domain" description="Orn/DAP/Arg decarboxylase 2 N-terminal" evidence="10">
    <location>
        <begin position="51"/>
        <end position="309"/>
    </location>
</feature>
<evidence type="ECO:0000256" key="2">
    <source>
        <dbReference type="ARBA" id="ARBA00022793"/>
    </source>
</evidence>
<dbReference type="UniPathway" id="UPA00034">
    <property type="reaction ID" value="UER00027"/>
</dbReference>
<sequence length="444" mass="49151">MLSPQRAVNLQLLPDTTTISADGQLTIAGKSLRELAHTYGTPLYIYDRSTIINACVAYQQAFTTQYSASSVRFLYASKAYISPHLARLLAEQDLGLDVVSGGEILVAQQAAFPMKHISFHGNNKSEAELELALKLGIGRIILDNWHELERLTRIARQYQQRPQVLLRIAPDVATDTHKYLQTGHAAAKFGFPLQSGEAKAALLRILQEDQLQLVGLHAHSGTLLRETRPYEECLERLLALACAVQQETGWWPEEISPGGGWGIDTAEAQQMPDIALLAQALQRKVEQLQSQLPAAMPMLVLEPGRSIIARAGVALYRIGATKATPGGIHYLFVDGGMADNIRPALYDAQYTAIAPEYMDKDSDQTYCLSGRYCESGDMLIEQVQLPALHEGDLVCLPTSGAYCLPMASNYNLVPRPAVIMIDEEQICIMERRETYDDILRRYPV</sequence>
<dbReference type="Proteomes" id="UP000326912">
    <property type="component" value="Unassembled WGS sequence"/>
</dbReference>
<feature type="active site" description="Proton donor" evidence="7">
    <location>
        <position position="373"/>
    </location>
</feature>
<keyword evidence="5 8" id="KW-0457">Lysine biosynthesis</keyword>
<dbReference type="GO" id="GO:0030170">
    <property type="term" value="F:pyridoxal phosphate binding"/>
    <property type="evidence" value="ECO:0007669"/>
    <property type="project" value="UniProtKB-UniRule"/>
</dbReference>
<evidence type="ECO:0000256" key="5">
    <source>
        <dbReference type="HAMAP-Rule" id="MF_02120"/>
    </source>
</evidence>
<comment type="function">
    <text evidence="5">Specifically catalyzes the decarboxylation of meso-diaminopimelate (meso-DAP) to L-lysine.</text>
</comment>
<protein>
    <recommendedName>
        <fullName evidence="5 6">Diaminopimelate decarboxylase</fullName>
        <shortName evidence="5">DAP decarboxylase</shortName>
        <shortName evidence="5">DAPDC</shortName>
        <ecNumber evidence="5 6">4.1.1.20</ecNumber>
    </recommendedName>
</protein>
<dbReference type="SUPFAM" id="SSF51419">
    <property type="entry name" value="PLP-binding barrel"/>
    <property type="match status" value="1"/>
</dbReference>
<comment type="cofactor">
    <cofactor evidence="1 5 7 8">
        <name>pyridoxal 5'-phosphate</name>
        <dbReference type="ChEBI" id="CHEBI:597326"/>
    </cofactor>
</comment>
<dbReference type="AlphaFoldDB" id="A0A5J4KKJ0"/>
<accession>A0A5J4KKJ0</accession>
<feature type="binding site" evidence="5">
    <location>
        <position position="260"/>
    </location>
    <ligand>
        <name>pyridoxal 5'-phosphate</name>
        <dbReference type="ChEBI" id="CHEBI:597326"/>
    </ligand>
</feature>
<evidence type="ECO:0000259" key="9">
    <source>
        <dbReference type="Pfam" id="PF00278"/>
    </source>
</evidence>
<feature type="binding site" evidence="5">
    <location>
        <position position="402"/>
    </location>
    <ligand>
        <name>pyridoxal 5'-phosphate</name>
        <dbReference type="ChEBI" id="CHEBI:597326"/>
    </ligand>
</feature>
<evidence type="ECO:0000259" key="10">
    <source>
        <dbReference type="Pfam" id="PF02784"/>
    </source>
</evidence>
<dbReference type="RefSeq" id="WP_162004933.1">
    <property type="nucleotide sequence ID" value="NZ_BKZW01000001.1"/>
</dbReference>
<evidence type="ECO:0000256" key="3">
    <source>
        <dbReference type="ARBA" id="ARBA00022898"/>
    </source>
</evidence>
<dbReference type="PRINTS" id="PR01181">
    <property type="entry name" value="DAPDCRBXLASE"/>
</dbReference>
<name>A0A5J4KKJ0_9CHLR</name>
<evidence type="ECO:0000256" key="6">
    <source>
        <dbReference type="NCBIfam" id="TIGR01048"/>
    </source>
</evidence>
<feature type="binding site" evidence="5">
    <location>
        <position position="305"/>
    </location>
    <ligand>
        <name>substrate</name>
    </ligand>
</feature>
<keyword evidence="5" id="KW-0028">Amino-acid biosynthesis</keyword>
<comment type="pathway">
    <text evidence="5 8">Amino-acid biosynthesis; L-lysine biosynthesis via DAP pathway; L-lysine from DL-2,6-diaminopimelate: step 1/1.</text>
</comment>
<evidence type="ECO:0000256" key="8">
    <source>
        <dbReference type="RuleBase" id="RU003738"/>
    </source>
</evidence>
<dbReference type="InterPro" id="IPR009006">
    <property type="entry name" value="Ala_racemase/Decarboxylase_C"/>
</dbReference>
<feature type="domain" description="Orn/DAP/Arg decarboxylase 2 C-terminal" evidence="9">
    <location>
        <begin position="44"/>
        <end position="400"/>
    </location>
</feature>
<feature type="modified residue" description="N6-(pyridoxal phosphate)lysine" evidence="5 7">
    <location>
        <position position="78"/>
    </location>
</feature>
<dbReference type="PANTHER" id="PTHR43727">
    <property type="entry name" value="DIAMINOPIMELATE DECARBOXYLASE"/>
    <property type="match status" value="1"/>
</dbReference>
<dbReference type="EC" id="4.1.1.20" evidence="5 6"/>
<evidence type="ECO:0000256" key="7">
    <source>
        <dbReference type="PIRSR" id="PIRSR600183-50"/>
    </source>
</evidence>
<dbReference type="CDD" id="cd06828">
    <property type="entry name" value="PLPDE_III_DapDC"/>
    <property type="match status" value="1"/>
</dbReference>
<comment type="caution">
    <text evidence="11">The sequence shown here is derived from an EMBL/GenBank/DDBJ whole genome shotgun (WGS) entry which is preliminary data.</text>
</comment>
<feature type="binding site" evidence="5">
    <location>
        <position position="342"/>
    </location>
    <ligand>
        <name>substrate</name>
    </ligand>
</feature>
<dbReference type="InterPro" id="IPR022643">
    <property type="entry name" value="De-COase2_C"/>
</dbReference>
<comment type="similarity">
    <text evidence="5">Belongs to the Orn/Lys/Arg decarboxylase class-II family. LysA subfamily.</text>
</comment>
<dbReference type="SUPFAM" id="SSF50621">
    <property type="entry name" value="Alanine racemase C-terminal domain-like"/>
    <property type="match status" value="1"/>
</dbReference>
<dbReference type="EMBL" id="BKZW01000001">
    <property type="protein sequence ID" value="GER86711.1"/>
    <property type="molecule type" value="Genomic_DNA"/>
</dbReference>
<dbReference type="Pfam" id="PF00278">
    <property type="entry name" value="Orn_DAP_Arg_deC"/>
    <property type="match status" value="1"/>
</dbReference>
<dbReference type="InterPro" id="IPR029066">
    <property type="entry name" value="PLP-binding_barrel"/>
</dbReference>
<dbReference type="NCBIfam" id="TIGR01048">
    <property type="entry name" value="lysA"/>
    <property type="match status" value="1"/>
</dbReference>
<keyword evidence="4 5" id="KW-0456">Lyase</keyword>
<dbReference type="InterPro" id="IPR002986">
    <property type="entry name" value="DAP_deCOOHase_LysA"/>
</dbReference>
<comment type="subunit">
    <text evidence="5">Homodimer.</text>
</comment>
<dbReference type="HAMAP" id="MF_02120">
    <property type="entry name" value="LysA"/>
    <property type="match status" value="1"/>
</dbReference>
<evidence type="ECO:0000313" key="11">
    <source>
        <dbReference type="EMBL" id="GER86711.1"/>
    </source>
</evidence>
<feature type="binding site" evidence="5">
    <location>
        <position position="346"/>
    </location>
    <ligand>
        <name>substrate</name>
    </ligand>
</feature>
<reference evidence="11 12" key="1">
    <citation type="submission" date="2019-10" db="EMBL/GenBank/DDBJ databases">
        <title>Dictyobacter vulcani sp. nov., within the class Ktedonobacteria, isolated from soil of volcanic Mt. Zao.</title>
        <authorList>
            <person name="Zheng Y."/>
            <person name="Wang C.M."/>
            <person name="Sakai Y."/>
            <person name="Abe K."/>
            <person name="Yokota A."/>
            <person name="Yabe S."/>
        </authorList>
    </citation>
    <scope>NUCLEOTIDE SEQUENCE [LARGE SCALE GENOMIC DNA]</scope>
    <source>
        <strain evidence="11 12">W12</strain>
    </source>
</reference>
<organism evidence="11 12">
    <name type="scientific">Dictyobacter vulcani</name>
    <dbReference type="NCBI Taxonomy" id="2607529"/>
    <lineage>
        <taxon>Bacteria</taxon>
        <taxon>Bacillati</taxon>
        <taxon>Chloroflexota</taxon>
        <taxon>Ktedonobacteria</taxon>
        <taxon>Ktedonobacterales</taxon>
        <taxon>Dictyobacteraceae</taxon>
        <taxon>Dictyobacter</taxon>
    </lineage>
</organism>
<evidence type="ECO:0000256" key="4">
    <source>
        <dbReference type="ARBA" id="ARBA00023239"/>
    </source>
</evidence>
<dbReference type="Gene3D" id="3.20.20.10">
    <property type="entry name" value="Alanine racemase"/>
    <property type="match status" value="1"/>
</dbReference>
<evidence type="ECO:0000256" key="1">
    <source>
        <dbReference type="ARBA" id="ARBA00001933"/>
    </source>
</evidence>
<evidence type="ECO:0000313" key="12">
    <source>
        <dbReference type="Proteomes" id="UP000326912"/>
    </source>
</evidence>
<keyword evidence="3 5" id="KW-0663">Pyridoxal phosphate</keyword>
<feature type="binding site" evidence="5">
    <location>
        <position position="402"/>
    </location>
    <ligand>
        <name>substrate</name>
    </ligand>
</feature>
<feature type="binding site" evidence="5">
    <location>
        <begin position="302"/>
        <end position="305"/>
    </location>
    <ligand>
        <name>pyridoxal 5'-phosphate</name>
        <dbReference type="ChEBI" id="CHEBI:597326"/>
    </ligand>
</feature>
<proteinExistence type="inferred from homology"/>
<dbReference type="PRINTS" id="PR01179">
    <property type="entry name" value="ODADCRBXLASE"/>
</dbReference>
<feature type="binding site" evidence="5">
    <location>
        <position position="374"/>
    </location>
    <ligand>
        <name>substrate</name>
    </ligand>
</feature>
<dbReference type="InterPro" id="IPR022644">
    <property type="entry name" value="De-COase2_N"/>
</dbReference>
<gene>
    <name evidence="5 11" type="primary">lysA</name>
    <name evidence="11" type="ORF">KDW_08730</name>
</gene>
<dbReference type="Gene3D" id="2.40.37.10">
    <property type="entry name" value="Lyase, Ornithine Decarboxylase, Chain A, domain 1"/>
    <property type="match status" value="1"/>
</dbReference>
<dbReference type="FunFam" id="3.20.20.10:FF:000003">
    <property type="entry name" value="Diaminopimelate decarboxylase"/>
    <property type="match status" value="1"/>
</dbReference>
<dbReference type="Pfam" id="PF02784">
    <property type="entry name" value="Orn_Arg_deC_N"/>
    <property type="match status" value="1"/>
</dbReference>
<keyword evidence="2 5" id="KW-0210">Decarboxylase</keyword>